<dbReference type="RefSeq" id="WP_167206190.1">
    <property type="nucleotide sequence ID" value="NZ_CP050063.1"/>
</dbReference>
<sequence>MANPVNIVLGVTVTQFLQGMAQARSATQQLGIALNTTLAAGYAAADREQRIYDRGLGRLGENMKAFGKSTAVITAGLGLIGASSFKTYADLNALKLGLESVTGSAAGAAARFAELGPVVKLPGLGLEEAVKGDVRLQAVGFSAQEAKRYLLEFGNAIAKTGGGKLELDSVLTQLTQMGSKAKVLAEDLKPILNASPAVAKAIRDMFGTVDSEQISAKLQSVGRGPKEFINDLTTELSKLERVKGGPKNAIENFTDSLTIAQATLGESADQTLGLTSKIDGLGESISSLATGFAGLDSTTKGAIFGLAGATAAVSSLSVALGTVLTVLPSIKSGFAGLASPIGLAITAAGGLALAVSSVVSYRKAINSVVDESELFSKVNREVATSIVGETTALNALIFVARNEKESKEKRRKAIADINAISPKYLGNISLETINTDAATTSIRKYIDLLKLKARVQVQTANLQAAEADLIAKKSKKVDVSGFDLIGATIGEGFNLSRGATKASIKQLEIQNQEILDATRIRDLYAKDLALATSRLTDLGEAPVKPKSYNYLDGIIGTDTDLKKAKDRLKDLKAQIFADQQKGLDVSAKIAEAKSIDMAIKAATNSFKTQKVAVDRVGSALSTNERLLKQFSKQLLEQGDKAPASLREQVGLLTRAVELDKARLDLAKNPRTTINAEPIQLGTDTQVKAIIDDMKTLQGILPELRQSNPFGIQLTSLQKLMPGVEFYQRRVSEIKDLVANLAVKGLSVPASAIASLTDYTAKLRSVADTEYLINLKVDNALGGDGPDADFVGGIVQQLADGKNKIIIAAQSMGEALNAQRESLANSASGFLSGIGESIGKGGNPLAGALKTILGFIGDYAIRIGTAALIGSKALLLAAPFLAGTTLPQGIGLQVAGAGLIIAGGAIKGLTALEGGGLIKRPTMALMGESIKARAGGGEFVSSVAQGANLIGDRIFSNLANMSQNPLGYGASFVKTPDMSKLRQSRPSMDVNISGEAKLRGGDLYWAIEDFKHNVLPSFT</sequence>
<keyword evidence="2" id="KW-0812">Transmembrane</keyword>
<gene>
    <name evidence="4" type="ORF">G8759_06175</name>
</gene>
<accession>A0A6G9AIS3</accession>
<name>A0A6G9AIS3_9BACT</name>
<evidence type="ECO:0000313" key="4">
    <source>
        <dbReference type="EMBL" id="QIP12244.1"/>
    </source>
</evidence>
<evidence type="ECO:0000313" key="5">
    <source>
        <dbReference type="Proteomes" id="UP000501802"/>
    </source>
</evidence>
<keyword evidence="5" id="KW-1185">Reference proteome</keyword>
<evidence type="ECO:0000256" key="2">
    <source>
        <dbReference type="SAM" id="Phobius"/>
    </source>
</evidence>
<organism evidence="4 5">
    <name type="scientific">Spirosoma aureum</name>
    <dbReference type="NCBI Taxonomy" id="2692134"/>
    <lineage>
        <taxon>Bacteria</taxon>
        <taxon>Pseudomonadati</taxon>
        <taxon>Bacteroidota</taxon>
        <taxon>Cytophagia</taxon>
        <taxon>Cytophagales</taxon>
        <taxon>Cytophagaceae</taxon>
        <taxon>Spirosoma</taxon>
    </lineage>
</organism>
<keyword evidence="2" id="KW-0472">Membrane</keyword>
<dbReference type="InterPro" id="IPR013491">
    <property type="entry name" value="Tape_meas_N"/>
</dbReference>
<dbReference type="EMBL" id="CP050063">
    <property type="protein sequence ID" value="QIP12244.1"/>
    <property type="molecule type" value="Genomic_DNA"/>
</dbReference>
<feature type="domain" description="Tape measure protein N-terminal" evidence="3">
    <location>
        <begin position="85"/>
        <end position="208"/>
    </location>
</feature>
<feature type="coiled-coil region" evidence="1">
    <location>
        <begin position="554"/>
        <end position="581"/>
    </location>
</feature>
<dbReference type="NCBIfam" id="TIGR02675">
    <property type="entry name" value="tape_meas_nterm"/>
    <property type="match status" value="1"/>
</dbReference>
<dbReference type="KEGG" id="spib:G8759_06175"/>
<evidence type="ECO:0000259" key="3">
    <source>
        <dbReference type="Pfam" id="PF20155"/>
    </source>
</evidence>
<dbReference type="Proteomes" id="UP000501802">
    <property type="component" value="Chromosome"/>
</dbReference>
<reference evidence="4 5" key="1">
    <citation type="submission" date="2020-03" db="EMBL/GenBank/DDBJ databases">
        <authorList>
            <person name="Kim M.K."/>
        </authorList>
    </citation>
    <scope>NUCLEOTIDE SEQUENCE [LARGE SCALE GENOMIC DNA]</scope>
    <source>
        <strain evidence="4 5">BT328</strain>
    </source>
</reference>
<dbReference type="AlphaFoldDB" id="A0A6G9AIS3"/>
<keyword evidence="2" id="KW-1133">Transmembrane helix</keyword>
<dbReference type="Pfam" id="PF20155">
    <property type="entry name" value="TMP_3"/>
    <property type="match status" value="1"/>
</dbReference>
<proteinExistence type="predicted"/>
<evidence type="ECO:0000256" key="1">
    <source>
        <dbReference type="SAM" id="Coils"/>
    </source>
</evidence>
<feature type="transmembrane region" description="Helical" evidence="2">
    <location>
        <begin position="302"/>
        <end position="327"/>
    </location>
</feature>
<protein>
    <submittedName>
        <fullName evidence="4">Tape measure protein</fullName>
    </submittedName>
</protein>
<feature type="transmembrane region" description="Helical" evidence="2">
    <location>
        <begin position="334"/>
        <end position="355"/>
    </location>
</feature>
<keyword evidence="1" id="KW-0175">Coiled coil</keyword>